<dbReference type="GeneID" id="87834134"/>
<dbReference type="EMBL" id="MU853241">
    <property type="protein sequence ID" value="KAK4120056.1"/>
    <property type="molecule type" value="Genomic_DNA"/>
</dbReference>
<organism evidence="2 3">
    <name type="scientific">Parathielavia appendiculata</name>
    <dbReference type="NCBI Taxonomy" id="2587402"/>
    <lineage>
        <taxon>Eukaryota</taxon>
        <taxon>Fungi</taxon>
        <taxon>Dikarya</taxon>
        <taxon>Ascomycota</taxon>
        <taxon>Pezizomycotina</taxon>
        <taxon>Sordariomycetes</taxon>
        <taxon>Sordariomycetidae</taxon>
        <taxon>Sordariales</taxon>
        <taxon>Chaetomiaceae</taxon>
        <taxon>Parathielavia</taxon>
    </lineage>
</organism>
<name>A0AAN6TTN9_9PEZI</name>
<dbReference type="AlphaFoldDB" id="A0AAN6TTN9"/>
<evidence type="ECO:0000256" key="1">
    <source>
        <dbReference type="SAM" id="MobiDB-lite"/>
    </source>
</evidence>
<reference evidence="2" key="2">
    <citation type="submission" date="2023-05" db="EMBL/GenBank/DDBJ databases">
        <authorList>
            <consortium name="Lawrence Berkeley National Laboratory"/>
            <person name="Steindorff A."/>
            <person name="Hensen N."/>
            <person name="Bonometti L."/>
            <person name="Westerberg I."/>
            <person name="Brannstrom I.O."/>
            <person name="Guillou S."/>
            <person name="Cros-Aarteil S."/>
            <person name="Calhoun S."/>
            <person name="Haridas S."/>
            <person name="Kuo A."/>
            <person name="Mondo S."/>
            <person name="Pangilinan J."/>
            <person name="Riley R."/>
            <person name="Labutti K."/>
            <person name="Andreopoulos B."/>
            <person name="Lipzen A."/>
            <person name="Chen C."/>
            <person name="Yanf M."/>
            <person name="Daum C."/>
            <person name="Ng V."/>
            <person name="Clum A."/>
            <person name="Ohm R."/>
            <person name="Martin F."/>
            <person name="Silar P."/>
            <person name="Natvig D."/>
            <person name="Lalanne C."/>
            <person name="Gautier V."/>
            <person name="Ament-Velasquez S.L."/>
            <person name="Kruys A."/>
            <person name="Hutchinson M.I."/>
            <person name="Powell A.J."/>
            <person name="Barry K."/>
            <person name="Miller A.N."/>
            <person name="Grigoriev I.V."/>
            <person name="Debuchy R."/>
            <person name="Gladieux P."/>
            <person name="Thoren M.H."/>
            <person name="Johannesson H."/>
        </authorList>
    </citation>
    <scope>NUCLEOTIDE SEQUENCE</scope>
    <source>
        <strain evidence="2">CBS 731.68</strain>
    </source>
</reference>
<dbReference type="Proteomes" id="UP001302602">
    <property type="component" value="Unassembled WGS sequence"/>
</dbReference>
<dbReference type="RefSeq" id="XP_062643828.1">
    <property type="nucleotide sequence ID" value="XM_062797363.1"/>
</dbReference>
<feature type="compositionally biased region" description="Low complexity" evidence="1">
    <location>
        <begin position="68"/>
        <end position="84"/>
    </location>
</feature>
<comment type="caution">
    <text evidence="2">The sequence shown here is derived from an EMBL/GenBank/DDBJ whole genome shotgun (WGS) entry which is preliminary data.</text>
</comment>
<evidence type="ECO:0000313" key="3">
    <source>
        <dbReference type="Proteomes" id="UP001302602"/>
    </source>
</evidence>
<feature type="region of interest" description="Disordered" evidence="1">
    <location>
        <begin position="62"/>
        <end position="93"/>
    </location>
</feature>
<accession>A0AAN6TTN9</accession>
<proteinExistence type="predicted"/>
<gene>
    <name evidence="2" type="ORF">N657DRAFT_702533</name>
</gene>
<sequence>MICEQRNIICELRDDAIQQLFEELRQALDQIDALVYNLVFTALAQLSLIRVSYADVARIPPSSQPSGLHTLSSPNTTSPTLPTPCFIQSTHPE</sequence>
<keyword evidence="3" id="KW-1185">Reference proteome</keyword>
<reference evidence="2" key="1">
    <citation type="journal article" date="2023" name="Mol. Phylogenet. Evol.">
        <title>Genome-scale phylogeny and comparative genomics of the fungal order Sordariales.</title>
        <authorList>
            <person name="Hensen N."/>
            <person name="Bonometti L."/>
            <person name="Westerberg I."/>
            <person name="Brannstrom I.O."/>
            <person name="Guillou S."/>
            <person name="Cros-Aarteil S."/>
            <person name="Calhoun S."/>
            <person name="Haridas S."/>
            <person name="Kuo A."/>
            <person name="Mondo S."/>
            <person name="Pangilinan J."/>
            <person name="Riley R."/>
            <person name="LaButti K."/>
            <person name="Andreopoulos B."/>
            <person name="Lipzen A."/>
            <person name="Chen C."/>
            <person name="Yan M."/>
            <person name="Daum C."/>
            <person name="Ng V."/>
            <person name="Clum A."/>
            <person name="Steindorff A."/>
            <person name="Ohm R.A."/>
            <person name="Martin F."/>
            <person name="Silar P."/>
            <person name="Natvig D.O."/>
            <person name="Lalanne C."/>
            <person name="Gautier V."/>
            <person name="Ament-Velasquez S.L."/>
            <person name="Kruys A."/>
            <person name="Hutchinson M.I."/>
            <person name="Powell A.J."/>
            <person name="Barry K."/>
            <person name="Miller A.N."/>
            <person name="Grigoriev I.V."/>
            <person name="Debuchy R."/>
            <person name="Gladieux P."/>
            <person name="Hiltunen Thoren M."/>
            <person name="Johannesson H."/>
        </authorList>
    </citation>
    <scope>NUCLEOTIDE SEQUENCE</scope>
    <source>
        <strain evidence="2">CBS 731.68</strain>
    </source>
</reference>
<protein>
    <submittedName>
        <fullName evidence="2">Uncharacterized protein</fullName>
    </submittedName>
</protein>
<evidence type="ECO:0000313" key="2">
    <source>
        <dbReference type="EMBL" id="KAK4120056.1"/>
    </source>
</evidence>